<evidence type="ECO:0000259" key="1">
    <source>
        <dbReference type="Pfam" id="PF01872"/>
    </source>
</evidence>
<proteinExistence type="predicted"/>
<dbReference type="Gene3D" id="3.40.430.10">
    <property type="entry name" value="Dihydrofolate Reductase, subunit A"/>
    <property type="match status" value="1"/>
</dbReference>
<dbReference type="AlphaFoldDB" id="A0A6G9Z4N0"/>
<evidence type="ECO:0000313" key="3">
    <source>
        <dbReference type="Proteomes" id="UP000500953"/>
    </source>
</evidence>
<organism evidence="2 3">
    <name type="scientific">Nocardia terpenica</name>
    <dbReference type="NCBI Taxonomy" id="455432"/>
    <lineage>
        <taxon>Bacteria</taxon>
        <taxon>Bacillati</taxon>
        <taxon>Actinomycetota</taxon>
        <taxon>Actinomycetes</taxon>
        <taxon>Mycobacteriales</taxon>
        <taxon>Nocardiaceae</taxon>
        <taxon>Nocardia</taxon>
    </lineage>
</organism>
<protein>
    <recommendedName>
        <fullName evidence="1">Bacterial bifunctional deaminase-reductase C-terminal domain-containing protein</fullName>
    </recommendedName>
</protein>
<dbReference type="SUPFAM" id="SSF53597">
    <property type="entry name" value="Dihydrofolate reductase-like"/>
    <property type="match status" value="1"/>
</dbReference>
<evidence type="ECO:0000313" key="2">
    <source>
        <dbReference type="EMBL" id="QIS20351.1"/>
    </source>
</evidence>
<reference evidence="2 3" key="1">
    <citation type="journal article" date="2019" name="ACS Chem. Biol.">
        <title>Identification and Mobilization of a Cryptic Antibiotic Biosynthesis Gene Locus from a Human-Pathogenic Nocardia Isolate.</title>
        <authorList>
            <person name="Herisse M."/>
            <person name="Ishida K."/>
            <person name="Porter J.L."/>
            <person name="Howden B."/>
            <person name="Hertweck C."/>
            <person name="Stinear T.P."/>
            <person name="Pidot S.J."/>
        </authorList>
    </citation>
    <scope>NUCLEOTIDE SEQUENCE [LARGE SCALE GENOMIC DNA]</scope>
    <source>
        <strain evidence="2 3">AUSMDU00012715</strain>
    </source>
</reference>
<dbReference type="Pfam" id="PF01872">
    <property type="entry name" value="RibD_C"/>
    <property type="match status" value="1"/>
</dbReference>
<dbReference type="InterPro" id="IPR024072">
    <property type="entry name" value="DHFR-like_dom_sf"/>
</dbReference>
<sequence>MDQHPRAPFTFVDGIEQALEQASKLADGKNIVVNAGTMARQYLEAGLLDEIHIDLIPVVLGGGPHLLDNPGVVQGERVTHLRYDVRKQ</sequence>
<dbReference type="InterPro" id="IPR002734">
    <property type="entry name" value="RibDG_C"/>
</dbReference>
<feature type="domain" description="Bacterial bifunctional deaminase-reductase C-terminal" evidence="1">
    <location>
        <begin position="15"/>
        <end position="80"/>
    </location>
</feature>
<gene>
    <name evidence="2" type="ORF">F6W96_20690</name>
</gene>
<accession>A0A6G9Z4N0</accession>
<dbReference type="RefSeq" id="WP_238846302.1">
    <property type="nucleotide sequence ID" value="NZ_CP046173.1"/>
</dbReference>
<dbReference type="EMBL" id="CP046173">
    <property type="protein sequence ID" value="QIS20351.1"/>
    <property type="molecule type" value="Genomic_DNA"/>
</dbReference>
<dbReference type="GO" id="GO:0009231">
    <property type="term" value="P:riboflavin biosynthetic process"/>
    <property type="evidence" value="ECO:0007669"/>
    <property type="project" value="InterPro"/>
</dbReference>
<dbReference type="Proteomes" id="UP000500953">
    <property type="component" value="Chromosome"/>
</dbReference>
<dbReference type="GO" id="GO:0008703">
    <property type="term" value="F:5-amino-6-(5-phosphoribosylamino)uracil reductase activity"/>
    <property type="evidence" value="ECO:0007669"/>
    <property type="project" value="InterPro"/>
</dbReference>
<name>A0A6G9Z4N0_9NOCA</name>